<gene>
    <name evidence="1" type="ORF">NRB20_49610</name>
</gene>
<comment type="caution">
    <text evidence="1">The sequence shown here is derived from an EMBL/GenBank/DDBJ whole genome shotgun (WGS) entry which is preliminary data.</text>
</comment>
<evidence type="ECO:0000313" key="1">
    <source>
        <dbReference type="EMBL" id="MQY21848.1"/>
    </source>
</evidence>
<dbReference type="AlphaFoldDB" id="A0A7K0D803"/>
<dbReference type="Proteomes" id="UP000438448">
    <property type="component" value="Unassembled WGS sequence"/>
</dbReference>
<keyword evidence="2" id="KW-1185">Reference proteome</keyword>
<accession>A0A7K0D803</accession>
<protein>
    <submittedName>
        <fullName evidence="1">Uncharacterized protein</fullName>
    </submittedName>
</protein>
<proteinExistence type="predicted"/>
<evidence type="ECO:0000313" key="2">
    <source>
        <dbReference type="Proteomes" id="UP000438448"/>
    </source>
</evidence>
<sequence>MLELFFSAFTKTLRIVWPELPAICRQRCRRSPSVCPENLPLVKNMPLMKENDVHHPRHVPTIVRTARTLAL</sequence>
<dbReference type="EMBL" id="WEGK01000011">
    <property type="protein sequence ID" value="MQY21848.1"/>
    <property type="molecule type" value="Genomic_DNA"/>
</dbReference>
<reference evidence="1 2" key="1">
    <citation type="submission" date="2019-10" db="EMBL/GenBank/DDBJ databases">
        <title>Nocardia macrotermitis sp. nov. and Nocardia aurantia sp. nov., isolated from the gut of fungus growing-termite Macrotermes natalensis.</title>
        <authorList>
            <person name="Benndorf R."/>
            <person name="Schwitalla J."/>
            <person name="Martin K."/>
            <person name="De Beer W."/>
            <person name="Kaster A.-K."/>
            <person name="Vollmers J."/>
            <person name="Poulsen M."/>
            <person name="Beemelmanns C."/>
        </authorList>
    </citation>
    <scope>NUCLEOTIDE SEQUENCE [LARGE SCALE GENOMIC DNA]</scope>
    <source>
        <strain evidence="1 2">RB20</strain>
    </source>
</reference>
<name>A0A7K0D803_9NOCA</name>
<organism evidence="1 2">
    <name type="scientific">Nocardia macrotermitis</name>
    <dbReference type="NCBI Taxonomy" id="2585198"/>
    <lineage>
        <taxon>Bacteria</taxon>
        <taxon>Bacillati</taxon>
        <taxon>Actinomycetota</taxon>
        <taxon>Actinomycetes</taxon>
        <taxon>Mycobacteriales</taxon>
        <taxon>Nocardiaceae</taxon>
        <taxon>Nocardia</taxon>
    </lineage>
</organism>